<evidence type="ECO:0000313" key="2">
    <source>
        <dbReference type="EMBL" id="QJA62550.1"/>
    </source>
</evidence>
<dbReference type="AlphaFoldDB" id="A0A6M3IYK6"/>
<dbReference type="EMBL" id="MT141474">
    <property type="protein sequence ID" value="QJA62550.1"/>
    <property type="molecule type" value="Genomic_DNA"/>
</dbReference>
<reference evidence="2" key="1">
    <citation type="submission" date="2020-03" db="EMBL/GenBank/DDBJ databases">
        <title>The deep terrestrial virosphere.</title>
        <authorList>
            <person name="Holmfeldt K."/>
            <person name="Nilsson E."/>
            <person name="Simone D."/>
            <person name="Lopez-Fernandez M."/>
            <person name="Wu X."/>
            <person name="de Brujin I."/>
            <person name="Lundin D."/>
            <person name="Andersson A."/>
            <person name="Bertilsson S."/>
            <person name="Dopson M."/>
        </authorList>
    </citation>
    <scope>NUCLEOTIDE SEQUENCE</scope>
    <source>
        <strain evidence="2">MM415B00764</strain>
    </source>
</reference>
<evidence type="ECO:0000256" key="1">
    <source>
        <dbReference type="SAM" id="MobiDB-lite"/>
    </source>
</evidence>
<feature type="region of interest" description="Disordered" evidence="1">
    <location>
        <begin position="576"/>
        <end position="598"/>
    </location>
</feature>
<sequence length="653" mass="74542">MQSLATRRLGPEFTEPDWELVDHFAGVYGVLKNSEKFSPEFLEAQAHLQENALAFIENCAWIMAHAHHQHVLLKLNAPQLILWDEFERARAEERAVLINLLKYRRWGASTEVALWFSLRSLIYPNSETVVIPRERGPGRKIIKMYETFFDFLFHGPYEDRKNRYARYQPEQGLGGRNSERLIFGDKIDGTKGLNCSIEMMLAKDAGGQRTGTIGRGGGAQNVHGTEVAFWPNFDATMDAIMPMVPDNPDSAVVLETTSGGPGTPHHTFWNECEAGDLPFVNIFIGWADDPNNRIPFQKPEDEEKFLKTLGDNDESRWGNEAVLVHDYHLDAGQLNWRRRTMQLHCKGNIETWNKEYPLTADMAFAQGGDHFISSQRMWVFLDNAVPPKLEGRFDSRGFGTPIFNAVAQRPLWRIWEEREEWSQYLVIADFSTNQLAKDHTAAIVLKLMEFRHVATFRGDDNYRPSQNESGDQIIAGARYYNNALVAPERNGLGESFIEYAMGTLGYHNIVSDVDIKPEAHAGPISDNVRYGVPTHRGNRQAMMEDLKFLYELSQDWEIYDELAIREVQELRPIKTPGNQVKIQAPKKGQPRRPNTSERGFYDDLAMCQAIGAWLVKRLPAPKTREQLREAARVREAARATAMSRARDGRVDYI</sequence>
<gene>
    <name evidence="2" type="ORF">MM415B00764_0016</name>
</gene>
<proteinExistence type="predicted"/>
<dbReference type="Gene3D" id="3.30.420.240">
    <property type="match status" value="1"/>
</dbReference>
<dbReference type="InterPro" id="IPR027417">
    <property type="entry name" value="P-loop_NTPase"/>
</dbReference>
<name>A0A6M3IYK6_9ZZZZ</name>
<organism evidence="2">
    <name type="scientific">viral metagenome</name>
    <dbReference type="NCBI Taxonomy" id="1070528"/>
    <lineage>
        <taxon>unclassified sequences</taxon>
        <taxon>metagenomes</taxon>
        <taxon>organismal metagenomes</taxon>
    </lineage>
</organism>
<dbReference type="Gene3D" id="3.40.50.300">
    <property type="entry name" value="P-loop containing nucleotide triphosphate hydrolases"/>
    <property type="match status" value="1"/>
</dbReference>
<protein>
    <submittedName>
        <fullName evidence="2">Putative terminase</fullName>
    </submittedName>
</protein>
<accession>A0A6M3IYK6</accession>